<reference evidence="1 2" key="1">
    <citation type="journal article" date="2011" name="Syst. Appl. Microbiol.">
        <title>Defluviimonas denitrificans gen. nov., sp. nov., and Pararhodobacter aggregans gen. nov., sp. nov., non-phototrophic Rhodobacteraceae from the biofilter of a marine aquaculture.</title>
        <authorList>
            <person name="Foesel B.U."/>
            <person name="Drake H.L."/>
            <person name="Schramm A."/>
        </authorList>
    </citation>
    <scope>NUCLEOTIDE SEQUENCE [LARGE SCALE GENOMIC DNA]</scope>
    <source>
        <strain evidence="1 2">D1-19</strain>
    </source>
</reference>
<dbReference type="AlphaFoldDB" id="A0A2T7UTP7"/>
<dbReference type="CDD" id="cd15482">
    <property type="entry name" value="Sialidase_non-viral"/>
    <property type="match status" value="1"/>
</dbReference>
<accession>A0A2T7UTP7</accession>
<organism evidence="1 2">
    <name type="scientific">Pararhodobacter aggregans</name>
    <dbReference type="NCBI Taxonomy" id="404875"/>
    <lineage>
        <taxon>Bacteria</taxon>
        <taxon>Pseudomonadati</taxon>
        <taxon>Pseudomonadota</taxon>
        <taxon>Alphaproteobacteria</taxon>
        <taxon>Rhodobacterales</taxon>
        <taxon>Paracoccaceae</taxon>
        <taxon>Pararhodobacter</taxon>
    </lineage>
</organism>
<dbReference type="InterPro" id="IPR052025">
    <property type="entry name" value="Xyloglucanase_GH74"/>
</dbReference>
<proteinExistence type="predicted"/>
<protein>
    <submittedName>
        <fullName evidence="1">Glycoside hydrolase</fullName>
    </submittedName>
</protein>
<dbReference type="GO" id="GO:0016787">
    <property type="term" value="F:hydrolase activity"/>
    <property type="evidence" value="ECO:0007669"/>
    <property type="project" value="UniProtKB-KW"/>
</dbReference>
<keyword evidence="2" id="KW-1185">Reference proteome</keyword>
<gene>
    <name evidence="1" type="ORF">DDE23_07795</name>
</gene>
<dbReference type="PANTHER" id="PTHR43739:SF5">
    <property type="entry name" value="EXO-ALPHA-SIALIDASE"/>
    <property type="match status" value="1"/>
</dbReference>
<dbReference type="EMBL" id="QDDR01000003">
    <property type="protein sequence ID" value="PVE48034.1"/>
    <property type="molecule type" value="Genomic_DNA"/>
</dbReference>
<dbReference type="SUPFAM" id="SSF110296">
    <property type="entry name" value="Oligoxyloglucan reducing end-specific cellobiohydrolase"/>
    <property type="match status" value="1"/>
</dbReference>
<sequence>MDERVTVLASTSKGLFLIDSDGARQEWTVSGPFCDGWPVNHATGDPQTGTIWAAAGGEWQGVAVWKSPDHGASWSHAQLSNGKMDEYLAADENFRKMLGRGPNPDAPFKGQMNAIWVLSKVGDTLYAGARPAALYASKDEGASWERVEGLSNHPSADSWEPGGAGLVLHTVLGEGEKLWVAISAAGVFASEDGGATWERRNRRTNQATTPDPFTGECAKDVGFCVHNMARSADGRVIYMQNHNGVFRSRDEGRSWDEITEGLPSNFGFPVAVHPQDPDTLYVLPLSEWGGRTPPEGKATVWRSRQAGEGWEPMRQGLPDGAYFTVLRQAMATDRAEKAGIYFGTNSGSVFASVDEGETWSEIARHLPTVLGVEVMHRR</sequence>
<keyword evidence="1" id="KW-0378">Hydrolase</keyword>
<dbReference type="InterPro" id="IPR015943">
    <property type="entry name" value="WD40/YVTN_repeat-like_dom_sf"/>
</dbReference>
<dbReference type="Gene3D" id="2.130.10.10">
    <property type="entry name" value="YVTN repeat-like/Quinoprotein amine dehydrogenase"/>
    <property type="match status" value="1"/>
</dbReference>
<dbReference type="GO" id="GO:0010411">
    <property type="term" value="P:xyloglucan metabolic process"/>
    <property type="evidence" value="ECO:0007669"/>
    <property type="project" value="TreeGrafter"/>
</dbReference>
<dbReference type="Proteomes" id="UP000244810">
    <property type="component" value="Unassembled WGS sequence"/>
</dbReference>
<evidence type="ECO:0000313" key="2">
    <source>
        <dbReference type="Proteomes" id="UP000244810"/>
    </source>
</evidence>
<evidence type="ECO:0000313" key="1">
    <source>
        <dbReference type="EMBL" id="PVE48034.1"/>
    </source>
</evidence>
<dbReference type="OrthoDB" id="9764804at2"/>
<dbReference type="PANTHER" id="PTHR43739">
    <property type="entry name" value="XYLOGLUCANASE (EUROFUNG)"/>
    <property type="match status" value="1"/>
</dbReference>
<name>A0A2T7UTP7_9RHOB</name>
<dbReference type="RefSeq" id="WP_107751408.1">
    <property type="nucleotide sequence ID" value="NZ_QBKF01000004.1"/>
</dbReference>
<comment type="caution">
    <text evidence="1">The sequence shown here is derived from an EMBL/GenBank/DDBJ whole genome shotgun (WGS) entry which is preliminary data.</text>
</comment>